<dbReference type="InterPro" id="IPR004245">
    <property type="entry name" value="DUF229"/>
</dbReference>
<name>A0AA36G8V5_9BILA</name>
<accession>A0AA36G8V5</accession>
<dbReference type="Gene3D" id="3.40.720.10">
    <property type="entry name" value="Alkaline Phosphatase, subunit A"/>
    <property type="match status" value="1"/>
</dbReference>
<feature type="non-terminal residue" evidence="1">
    <location>
        <position position="651"/>
    </location>
</feature>
<protein>
    <submittedName>
        <fullName evidence="1">Uncharacterized protein</fullName>
    </submittedName>
</protein>
<comment type="caution">
    <text evidence="1">The sequence shown here is derived from an EMBL/GenBank/DDBJ whole genome shotgun (WGS) entry which is preliminary data.</text>
</comment>
<dbReference type="AlphaFoldDB" id="A0AA36G8V5"/>
<sequence>MRRIPTIRSGLLLVSGFSILFFLFWSQIIGFELQVADRGIFDVCPSFEYRYDDPAILMELGHTPRHKECHEIELLTILENGKLRINEKFPDYEKYICGARCAWFLHNYRNRYGDWCTINEHHNCIFPCDVIEVKCMLEGRKEYVFAHTQIYPYSRNRSDVFGSLYKKTLTPAIEKENYFPDVHILLLDSMGLNPVLRQMPETVEFLENQLDAVIFKQYTRTGENSRYNMLAGFFGEIPTAIDRRLYGGGILEPSLDKDLCSDPLDDRNYVQFDYEDAGYKTMYAQDNYLVTFGYLECVGIQNQLATHYMRPHQILGMLEDDMWSKRPVRNHTFVNDYLLKRYLRNASNCQELHTQVLDYMGKFLDSYPGKSKMSITWSSLAHNGEQSIKRADHTIRKFLEKHQDTLDNSFFILMGDHGQRFDTIQKSAQGMYESNNPAMFFSLPRKLRNTTLHEVAKRNSRELLSHHDLYATLIDIVRHQPSANFNDTEFREIQNSHGNSWIRSLDPNLSRGCRNLPISSQYCTCNYGDSIVSRTSPMWRRIYDVLALDMNRNLEAAGLADLCDKIAVMRLSEVHKMGSTGKSSYYRAMFETTSGGVFVVQYEFTAKEELIPYPAEWKRVNAYGTAADCLHSRHLAYKPLCFCKDQAKGNK</sequence>
<dbReference type="CDD" id="cd16021">
    <property type="entry name" value="ALP_like"/>
    <property type="match status" value="1"/>
</dbReference>
<dbReference type="Proteomes" id="UP001177023">
    <property type="component" value="Unassembled WGS sequence"/>
</dbReference>
<dbReference type="GO" id="GO:0005615">
    <property type="term" value="C:extracellular space"/>
    <property type="evidence" value="ECO:0007669"/>
    <property type="project" value="TreeGrafter"/>
</dbReference>
<evidence type="ECO:0000313" key="1">
    <source>
        <dbReference type="EMBL" id="CAJ0582304.1"/>
    </source>
</evidence>
<dbReference type="Pfam" id="PF02995">
    <property type="entry name" value="DUF229"/>
    <property type="match status" value="1"/>
</dbReference>
<dbReference type="PANTHER" id="PTHR10974">
    <property type="entry name" value="FI08016P-RELATED"/>
    <property type="match status" value="1"/>
</dbReference>
<gene>
    <name evidence="1" type="ORF">MSPICULIGERA_LOCUS20443</name>
</gene>
<dbReference type="EMBL" id="CATQJA010002664">
    <property type="protein sequence ID" value="CAJ0582304.1"/>
    <property type="molecule type" value="Genomic_DNA"/>
</dbReference>
<dbReference type="InterPro" id="IPR017850">
    <property type="entry name" value="Alkaline_phosphatase_core_sf"/>
</dbReference>
<evidence type="ECO:0000313" key="2">
    <source>
        <dbReference type="Proteomes" id="UP001177023"/>
    </source>
</evidence>
<dbReference type="SUPFAM" id="SSF53649">
    <property type="entry name" value="Alkaline phosphatase-like"/>
    <property type="match status" value="1"/>
</dbReference>
<organism evidence="1 2">
    <name type="scientific">Mesorhabditis spiculigera</name>
    <dbReference type="NCBI Taxonomy" id="96644"/>
    <lineage>
        <taxon>Eukaryota</taxon>
        <taxon>Metazoa</taxon>
        <taxon>Ecdysozoa</taxon>
        <taxon>Nematoda</taxon>
        <taxon>Chromadorea</taxon>
        <taxon>Rhabditida</taxon>
        <taxon>Rhabditina</taxon>
        <taxon>Rhabditomorpha</taxon>
        <taxon>Rhabditoidea</taxon>
        <taxon>Rhabditidae</taxon>
        <taxon>Mesorhabditinae</taxon>
        <taxon>Mesorhabditis</taxon>
    </lineage>
</organism>
<dbReference type="PANTHER" id="PTHR10974:SF75">
    <property type="entry name" value="SULFATASE DOMAIN-CONTAINING PROTEIN"/>
    <property type="match status" value="1"/>
</dbReference>
<keyword evidence="2" id="KW-1185">Reference proteome</keyword>
<proteinExistence type="predicted"/>
<reference evidence="1" key="1">
    <citation type="submission" date="2023-06" db="EMBL/GenBank/DDBJ databases">
        <authorList>
            <person name="Delattre M."/>
        </authorList>
    </citation>
    <scope>NUCLEOTIDE SEQUENCE</scope>
    <source>
        <strain evidence="1">AF72</strain>
    </source>
</reference>